<proteinExistence type="predicted"/>
<keyword evidence="5" id="KW-1185">Reference proteome</keyword>
<reference evidence="4 6" key="2">
    <citation type="submission" date="2017-06" db="EMBL/GenBank/DDBJ databases">
        <authorList>
            <consortium name="Pathogen Informatics"/>
        </authorList>
    </citation>
    <scope>NUCLEOTIDE SEQUENCE [LARGE SCALE GENOMIC DNA]</scope>
    <source>
        <strain evidence="4 6">NCTC12947</strain>
    </source>
</reference>
<accession>A0AAX2GXE0</accession>
<dbReference type="RefSeq" id="WP_066428217.1">
    <property type="nucleotide sequence ID" value="NZ_CP014227.1"/>
</dbReference>
<evidence type="ECO:0000313" key="6">
    <source>
        <dbReference type="Proteomes" id="UP000215539"/>
    </source>
</evidence>
<feature type="signal peptide" evidence="2">
    <location>
        <begin position="1"/>
        <end position="23"/>
    </location>
</feature>
<dbReference type="AlphaFoldDB" id="A0AAX2GXE0"/>
<name>A0AAX2GXE0_9FLAO</name>
<evidence type="ECO:0000313" key="3">
    <source>
        <dbReference type="EMBL" id="AMD84596.1"/>
    </source>
</evidence>
<feature type="chain" id="PRO_5043489018" evidence="2">
    <location>
        <begin position="24"/>
        <end position="102"/>
    </location>
</feature>
<feature type="compositionally biased region" description="Basic and acidic residues" evidence="1">
    <location>
        <begin position="57"/>
        <end position="87"/>
    </location>
</feature>
<evidence type="ECO:0000313" key="5">
    <source>
        <dbReference type="Proteomes" id="UP000065822"/>
    </source>
</evidence>
<dbReference type="EMBL" id="CP014227">
    <property type="protein sequence ID" value="AMD84596.1"/>
    <property type="molecule type" value="Genomic_DNA"/>
</dbReference>
<dbReference type="EMBL" id="LT906449">
    <property type="protein sequence ID" value="SNV09046.1"/>
    <property type="molecule type" value="Genomic_DNA"/>
</dbReference>
<dbReference type="KEGG" id="chg:AXF12_03115"/>
<dbReference type="Proteomes" id="UP000215539">
    <property type="component" value="Chromosome 1"/>
</dbReference>
<evidence type="ECO:0000256" key="1">
    <source>
        <dbReference type="SAM" id="MobiDB-lite"/>
    </source>
</evidence>
<dbReference type="Proteomes" id="UP000065822">
    <property type="component" value="Chromosome"/>
</dbReference>
<evidence type="ECO:0000256" key="2">
    <source>
        <dbReference type="SAM" id="SignalP"/>
    </source>
</evidence>
<organism evidence="4 6">
    <name type="scientific">Capnocytophaga haemolytica</name>
    <dbReference type="NCBI Taxonomy" id="45243"/>
    <lineage>
        <taxon>Bacteria</taxon>
        <taxon>Pseudomonadati</taxon>
        <taxon>Bacteroidota</taxon>
        <taxon>Flavobacteriia</taxon>
        <taxon>Flavobacteriales</taxon>
        <taxon>Flavobacteriaceae</taxon>
        <taxon>Capnocytophaga</taxon>
    </lineage>
</organism>
<gene>
    <name evidence="3" type="ORF">AXF12_03115</name>
    <name evidence="4" type="ORF">SAMEA44541418_01117</name>
</gene>
<reference evidence="3 5" key="1">
    <citation type="submission" date="2016-02" db="EMBL/GenBank/DDBJ databases">
        <authorList>
            <person name="Holder M.E."/>
            <person name="Ajami N.J."/>
            <person name="Petrosino J.F."/>
        </authorList>
    </citation>
    <scope>NUCLEOTIDE SEQUENCE [LARGE SCALE GENOMIC DNA]</scope>
    <source>
        <strain evidence="3 5">CCUG 32990</strain>
    </source>
</reference>
<sequence length="102" mass="10981">MKNTFKIIAAVMLMVAFSVNVNAATLKTFKAQSSFVNDQDGKGANQDGGTKVKKSCCKKDGDKKQCSKKDGAKKCCKKDGDKKSCHKDGVKTETVETVEVAK</sequence>
<evidence type="ECO:0000313" key="4">
    <source>
        <dbReference type="EMBL" id="SNV09046.1"/>
    </source>
</evidence>
<keyword evidence="2" id="KW-0732">Signal</keyword>
<protein>
    <submittedName>
        <fullName evidence="4">Uncharacterized protein</fullName>
    </submittedName>
</protein>
<feature type="region of interest" description="Disordered" evidence="1">
    <location>
        <begin position="38"/>
        <end position="87"/>
    </location>
</feature>